<protein>
    <submittedName>
        <fullName evidence="1">2EXR domain-containing protein</fullName>
    </submittedName>
</protein>
<comment type="caution">
    <text evidence="1">The sequence shown here is derived from an EMBL/GenBank/DDBJ whole genome shotgun (WGS) entry which is preliminary data.</text>
</comment>
<dbReference type="Proteomes" id="UP001065298">
    <property type="component" value="Chromosome 10"/>
</dbReference>
<sequence>MDGTFHCFSDLPWELRDMIWNFALRPSVPGVHIFKLYNSKTDDGVHKNINVSNPYDYITLRLAAPQSNKSSITRNRNNPSTYLIDGGLWTACKESRLVMNRKFNCHKWKSSFENGILLRSEIIETRMDMPETSYFVCRNGNAHFFTVFPHKDLFILRPQNLETISWDKFHLDIDLGSYMRDFGGLQNIALEYNPEWGYDIEDNIVDMAMDAGSRSSGLSIWIVDYTLRRRDSAAVGQKPTSHGDENVAFHLNGRRLIPVNTYRYREEDWIEIEKVNGKYVERVSDRVGFSSIDLVNRVRDEIWELCDRYEELNPLVVFVGVLACDTT</sequence>
<evidence type="ECO:0000313" key="1">
    <source>
        <dbReference type="EMBL" id="KAI8655159.1"/>
    </source>
</evidence>
<accession>A0ACC0QI21</accession>
<organism evidence="1 2">
    <name type="scientific">Fusarium keratoplasticum</name>
    <dbReference type="NCBI Taxonomy" id="1328300"/>
    <lineage>
        <taxon>Eukaryota</taxon>
        <taxon>Fungi</taxon>
        <taxon>Dikarya</taxon>
        <taxon>Ascomycota</taxon>
        <taxon>Pezizomycotina</taxon>
        <taxon>Sordariomycetes</taxon>
        <taxon>Hypocreomycetidae</taxon>
        <taxon>Hypocreales</taxon>
        <taxon>Nectriaceae</taxon>
        <taxon>Fusarium</taxon>
        <taxon>Fusarium solani species complex</taxon>
    </lineage>
</organism>
<keyword evidence="2" id="KW-1185">Reference proteome</keyword>
<proteinExistence type="predicted"/>
<dbReference type="EMBL" id="CM046512">
    <property type="protein sequence ID" value="KAI8655159.1"/>
    <property type="molecule type" value="Genomic_DNA"/>
</dbReference>
<reference evidence="1" key="1">
    <citation type="submission" date="2022-06" db="EMBL/GenBank/DDBJ databases">
        <title>Fusarium solani species complex genomes reveal bases of compartmentalisation and animal pathogenesis.</title>
        <authorList>
            <person name="Tsai I.J."/>
        </authorList>
    </citation>
    <scope>NUCLEOTIDE SEQUENCE</scope>
    <source>
        <strain evidence="1">Fu6.1</strain>
    </source>
</reference>
<evidence type="ECO:0000313" key="2">
    <source>
        <dbReference type="Proteomes" id="UP001065298"/>
    </source>
</evidence>
<name>A0ACC0QI21_9HYPO</name>
<gene>
    <name evidence="1" type="ORF">NCS57_01264000</name>
</gene>